<reference evidence="3" key="1">
    <citation type="journal article" date="2017" name="Genome Biol.">
        <title>Comparative genomics reveals high biological diversity and specific adaptations in the industrially and medically important fungal genus Aspergillus.</title>
        <authorList>
            <person name="de Vries R.P."/>
            <person name="Riley R."/>
            <person name="Wiebenga A."/>
            <person name="Aguilar-Osorio G."/>
            <person name="Amillis S."/>
            <person name="Uchima C.A."/>
            <person name="Anderluh G."/>
            <person name="Asadollahi M."/>
            <person name="Askin M."/>
            <person name="Barry K."/>
            <person name="Battaglia E."/>
            <person name="Bayram O."/>
            <person name="Benocci T."/>
            <person name="Braus-Stromeyer S.A."/>
            <person name="Caldana C."/>
            <person name="Canovas D."/>
            <person name="Cerqueira G.C."/>
            <person name="Chen F."/>
            <person name="Chen W."/>
            <person name="Choi C."/>
            <person name="Clum A."/>
            <person name="Dos Santos R.A."/>
            <person name="Damasio A.R."/>
            <person name="Diallinas G."/>
            <person name="Emri T."/>
            <person name="Fekete E."/>
            <person name="Flipphi M."/>
            <person name="Freyberg S."/>
            <person name="Gallo A."/>
            <person name="Gournas C."/>
            <person name="Habgood R."/>
            <person name="Hainaut M."/>
            <person name="Harispe M.L."/>
            <person name="Henrissat B."/>
            <person name="Hilden K.S."/>
            <person name="Hope R."/>
            <person name="Hossain A."/>
            <person name="Karabika E."/>
            <person name="Karaffa L."/>
            <person name="Karanyi Z."/>
            <person name="Krasevec N."/>
            <person name="Kuo A."/>
            <person name="Kusch H."/>
            <person name="LaButti K."/>
            <person name="Lagendijk E.L."/>
            <person name="Lapidus A."/>
            <person name="Levasseur A."/>
            <person name="Lindquist E."/>
            <person name="Lipzen A."/>
            <person name="Logrieco A.F."/>
            <person name="MacCabe A."/>
            <person name="Maekelae M.R."/>
            <person name="Malavazi I."/>
            <person name="Melin P."/>
            <person name="Meyer V."/>
            <person name="Mielnichuk N."/>
            <person name="Miskei M."/>
            <person name="Molnar A.P."/>
            <person name="Mule G."/>
            <person name="Ngan C.Y."/>
            <person name="Orejas M."/>
            <person name="Orosz E."/>
            <person name="Ouedraogo J.P."/>
            <person name="Overkamp K.M."/>
            <person name="Park H.-S."/>
            <person name="Perrone G."/>
            <person name="Piumi F."/>
            <person name="Punt P.J."/>
            <person name="Ram A.F."/>
            <person name="Ramon A."/>
            <person name="Rauscher S."/>
            <person name="Record E."/>
            <person name="Riano-Pachon D.M."/>
            <person name="Robert V."/>
            <person name="Roehrig J."/>
            <person name="Ruller R."/>
            <person name="Salamov A."/>
            <person name="Salih N.S."/>
            <person name="Samson R.A."/>
            <person name="Sandor E."/>
            <person name="Sanguinetti M."/>
            <person name="Schuetze T."/>
            <person name="Sepcic K."/>
            <person name="Shelest E."/>
            <person name="Sherlock G."/>
            <person name="Sophianopoulou V."/>
            <person name="Squina F.M."/>
            <person name="Sun H."/>
            <person name="Susca A."/>
            <person name="Todd R.B."/>
            <person name="Tsang A."/>
            <person name="Unkles S.E."/>
            <person name="van de Wiele N."/>
            <person name="van Rossen-Uffink D."/>
            <person name="Oliveira J.V."/>
            <person name="Vesth T.C."/>
            <person name="Visser J."/>
            <person name="Yu J.-H."/>
            <person name="Zhou M."/>
            <person name="Andersen M.R."/>
            <person name="Archer D.B."/>
            <person name="Baker S.E."/>
            <person name="Benoit I."/>
            <person name="Brakhage A.A."/>
            <person name="Braus G.H."/>
            <person name="Fischer R."/>
            <person name="Frisvad J.C."/>
            <person name="Goldman G.H."/>
            <person name="Houbraken J."/>
            <person name="Oakley B."/>
            <person name="Pocsi I."/>
            <person name="Scazzocchio C."/>
            <person name="Seiboth B."/>
            <person name="vanKuyk P.A."/>
            <person name="Wortman J."/>
            <person name="Dyer P.S."/>
            <person name="Grigoriev I.V."/>
        </authorList>
    </citation>
    <scope>NUCLEOTIDE SEQUENCE [LARGE SCALE GENOMIC DNA]</scope>
    <source>
        <strain evidence="3">CBS 101740 / IMI 381727 / IBT 21946</strain>
    </source>
</reference>
<dbReference type="VEuPathDB" id="FungiDB:ASPBRDRAFT_407163"/>
<feature type="transmembrane region" description="Helical" evidence="1">
    <location>
        <begin position="21"/>
        <end position="44"/>
    </location>
</feature>
<evidence type="ECO:0000313" key="3">
    <source>
        <dbReference type="Proteomes" id="UP000184499"/>
    </source>
</evidence>
<protein>
    <submittedName>
        <fullName evidence="2">Uncharacterized protein</fullName>
    </submittedName>
</protein>
<evidence type="ECO:0000313" key="2">
    <source>
        <dbReference type="EMBL" id="OJJ76374.1"/>
    </source>
</evidence>
<keyword evidence="1" id="KW-0812">Transmembrane</keyword>
<evidence type="ECO:0000256" key="1">
    <source>
        <dbReference type="SAM" id="Phobius"/>
    </source>
</evidence>
<dbReference type="AlphaFoldDB" id="A0A1L9UXE9"/>
<feature type="transmembrane region" description="Helical" evidence="1">
    <location>
        <begin position="50"/>
        <end position="70"/>
    </location>
</feature>
<dbReference type="GeneID" id="93576904"/>
<keyword evidence="1" id="KW-0472">Membrane</keyword>
<dbReference type="EMBL" id="KV878680">
    <property type="protein sequence ID" value="OJJ76374.1"/>
    <property type="molecule type" value="Genomic_DNA"/>
</dbReference>
<accession>A0A1L9UXE9</accession>
<sequence length="127" mass="14502">MTAWFFLAVRVSKFGWLPCQARFGVQLFYSIPIFFFPFSIFIFPSKNSEISQVLIFFFSLLLCFLSLALLGPVPVRKLAQQQAYLHKPSAVIRSACQKASYRWNEKCTEYVGGGWVCVSVGESRKLV</sequence>
<organism evidence="2 3">
    <name type="scientific">Aspergillus brasiliensis (strain CBS 101740 / IMI 381727 / IBT 21946)</name>
    <dbReference type="NCBI Taxonomy" id="767769"/>
    <lineage>
        <taxon>Eukaryota</taxon>
        <taxon>Fungi</taxon>
        <taxon>Dikarya</taxon>
        <taxon>Ascomycota</taxon>
        <taxon>Pezizomycotina</taxon>
        <taxon>Eurotiomycetes</taxon>
        <taxon>Eurotiomycetidae</taxon>
        <taxon>Eurotiales</taxon>
        <taxon>Aspergillaceae</taxon>
        <taxon>Aspergillus</taxon>
        <taxon>Aspergillus subgen. Circumdati</taxon>
    </lineage>
</organism>
<gene>
    <name evidence="2" type="ORF">ASPBRDRAFT_407163</name>
</gene>
<keyword evidence="3" id="KW-1185">Reference proteome</keyword>
<dbReference type="Proteomes" id="UP000184499">
    <property type="component" value="Unassembled WGS sequence"/>
</dbReference>
<dbReference type="RefSeq" id="XP_067483621.1">
    <property type="nucleotide sequence ID" value="XM_067624416.1"/>
</dbReference>
<proteinExistence type="predicted"/>
<name>A0A1L9UXE9_ASPBC</name>
<keyword evidence="1" id="KW-1133">Transmembrane helix</keyword>